<dbReference type="InterPro" id="IPR003599">
    <property type="entry name" value="Ig_sub"/>
</dbReference>
<dbReference type="InterPro" id="IPR003961">
    <property type="entry name" value="FN3_dom"/>
</dbReference>
<feature type="compositionally biased region" description="Low complexity" evidence="3">
    <location>
        <begin position="507"/>
        <end position="522"/>
    </location>
</feature>
<dbReference type="PROSITE" id="PS50835">
    <property type="entry name" value="IG_LIKE"/>
    <property type="match status" value="2"/>
</dbReference>
<dbReference type="SMART" id="SM00409">
    <property type="entry name" value="IG"/>
    <property type="match status" value="2"/>
</dbReference>
<evidence type="ECO:0000259" key="5">
    <source>
        <dbReference type="PROSITE" id="PS50853"/>
    </source>
</evidence>
<name>A0A6J8ELE1_MYTCO</name>
<dbReference type="InterPro" id="IPR003598">
    <property type="entry name" value="Ig_sub2"/>
</dbReference>
<dbReference type="GO" id="GO:0016020">
    <property type="term" value="C:membrane"/>
    <property type="evidence" value="ECO:0007669"/>
    <property type="project" value="UniProtKB-SubCell"/>
</dbReference>
<feature type="region of interest" description="Disordered" evidence="3">
    <location>
        <begin position="507"/>
        <end position="576"/>
    </location>
</feature>
<feature type="compositionally biased region" description="Polar residues" evidence="3">
    <location>
        <begin position="533"/>
        <end position="542"/>
    </location>
</feature>
<dbReference type="Proteomes" id="UP000507470">
    <property type="component" value="Unassembled WGS sequence"/>
</dbReference>
<feature type="compositionally biased region" description="Basic and acidic residues" evidence="3">
    <location>
        <begin position="557"/>
        <end position="567"/>
    </location>
</feature>
<dbReference type="PANTHER" id="PTHR44170">
    <property type="entry name" value="PROTEIN SIDEKICK"/>
    <property type="match status" value="1"/>
</dbReference>
<evidence type="ECO:0000313" key="7">
    <source>
        <dbReference type="Proteomes" id="UP000507470"/>
    </source>
</evidence>
<evidence type="ECO:0000256" key="1">
    <source>
        <dbReference type="ARBA" id="ARBA00022737"/>
    </source>
</evidence>
<dbReference type="SUPFAM" id="SSF48726">
    <property type="entry name" value="Immunoglobulin"/>
    <property type="match status" value="2"/>
</dbReference>
<dbReference type="EMBL" id="CACVKT020009330">
    <property type="protein sequence ID" value="CAC5421288.1"/>
    <property type="molecule type" value="Genomic_DNA"/>
</dbReference>
<evidence type="ECO:0000256" key="3">
    <source>
        <dbReference type="SAM" id="MobiDB-lite"/>
    </source>
</evidence>
<evidence type="ECO:0000256" key="2">
    <source>
        <dbReference type="ARBA" id="ARBA00023157"/>
    </source>
</evidence>
<keyword evidence="7" id="KW-1185">Reference proteome</keyword>
<dbReference type="SMART" id="SM00060">
    <property type="entry name" value="FN3"/>
    <property type="match status" value="1"/>
</dbReference>
<dbReference type="Pfam" id="PF13927">
    <property type="entry name" value="Ig_3"/>
    <property type="match status" value="1"/>
</dbReference>
<keyword evidence="1" id="KW-0677">Repeat</keyword>
<evidence type="ECO:0000259" key="4">
    <source>
        <dbReference type="PROSITE" id="PS50835"/>
    </source>
</evidence>
<evidence type="ECO:0000313" key="6">
    <source>
        <dbReference type="EMBL" id="CAC5421288.1"/>
    </source>
</evidence>
<feature type="domain" description="Fibronectin type-III" evidence="5">
    <location>
        <begin position="397"/>
        <end position="492"/>
    </location>
</feature>
<accession>A0A6J8ELE1</accession>
<reference evidence="6 7" key="1">
    <citation type="submission" date="2020-06" db="EMBL/GenBank/DDBJ databases">
        <authorList>
            <person name="Li R."/>
            <person name="Bekaert M."/>
        </authorList>
    </citation>
    <scope>NUCLEOTIDE SEQUENCE [LARGE SCALE GENOMIC DNA]</scope>
    <source>
        <strain evidence="7">wild</strain>
    </source>
</reference>
<dbReference type="AlphaFoldDB" id="A0A6J8ELE1"/>
<gene>
    <name evidence="6" type="ORF">MCOR_53426</name>
</gene>
<feature type="domain" description="Ig-like" evidence="4">
    <location>
        <begin position="195"/>
        <end position="281"/>
    </location>
</feature>
<dbReference type="PANTHER" id="PTHR44170:SF6">
    <property type="entry name" value="CONTACTIN"/>
    <property type="match status" value="1"/>
</dbReference>
<feature type="region of interest" description="Disordered" evidence="3">
    <location>
        <begin position="613"/>
        <end position="644"/>
    </location>
</feature>
<dbReference type="OrthoDB" id="6162853at2759"/>
<dbReference type="Gene3D" id="2.60.40.10">
    <property type="entry name" value="Immunoglobulins"/>
    <property type="match status" value="3"/>
</dbReference>
<evidence type="ECO:0008006" key="8">
    <source>
        <dbReference type="Google" id="ProtNLM"/>
    </source>
</evidence>
<dbReference type="SUPFAM" id="SSF49265">
    <property type="entry name" value="Fibronectin type III"/>
    <property type="match status" value="1"/>
</dbReference>
<sequence length="644" mass="73135">MTISFVGYYSLLAIEIVVCTCANTTLYVAYGTTARMTCPLVNDTITWTGPPDRKLIAAGEMAYTDDYLVIRNRTQFTLEVKLFTERNEGTYVCETSKTNYDFLVHMINPPKLQITPGPTVIEGTQVQLKCIYNLQNEIKTVAWKYEDTNKEKWSNLKQVELGSITRSQAGEYSCTVGNQHLTASANATMVVLYQPEVSITYNDENRELKCTAVGVPNHYDFNYWKHKTEFGVFLRDLPSSQNGSLSIPYIKNETDRHCDRGIYVCNVSNNVSVNGNKYVLAEYWLNSTGKPYFVTTNKAKQYGILKQETNVSVDIVSFTKDVDAALFTDEMFLSSYIKIVQMRVIDTVYAKDVFVQGIRLTFTIHIQSDDDFRSYTVVVNNTQGPANYTINLSSASRPEPPFSLHCLPRENEIAVSWKPGFNGGYKQHFFVEYRSRQEHSWKILNASDYQSNTTTVVTNLAPGTKYFIRIFSKNKINSSDHTEQCLVETADGIGGVENDMYEMQNNIQQQQQPQDDNPDVPVYSSIDRRHQLSIGSTVSYSVTKKKKPNPVGPRKGQKGDDLKKTNHCEMSTSNENGTQDLNYIEVCFDQKPKDYPFKIHGLEQKTDYIDVDFTQKVYQPPDSDKDDISDDGFASAEVKKNKKP</sequence>
<dbReference type="InterPro" id="IPR036179">
    <property type="entry name" value="Ig-like_dom_sf"/>
</dbReference>
<dbReference type="GO" id="GO:0098609">
    <property type="term" value="P:cell-cell adhesion"/>
    <property type="evidence" value="ECO:0007669"/>
    <property type="project" value="TreeGrafter"/>
</dbReference>
<dbReference type="InterPro" id="IPR007110">
    <property type="entry name" value="Ig-like_dom"/>
</dbReference>
<dbReference type="PROSITE" id="PS50853">
    <property type="entry name" value="FN3"/>
    <property type="match status" value="1"/>
</dbReference>
<organism evidence="6 7">
    <name type="scientific">Mytilus coruscus</name>
    <name type="common">Sea mussel</name>
    <dbReference type="NCBI Taxonomy" id="42192"/>
    <lineage>
        <taxon>Eukaryota</taxon>
        <taxon>Metazoa</taxon>
        <taxon>Spiralia</taxon>
        <taxon>Lophotrochozoa</taxon>
        <taxon>Mollusca</taxon>
        <taxon>Bivalvia</taxon>
        <taxon>Autobranchia</taxon>
        <taxon>Pteriomorphia</taxon>
        <taxon>Mytilida</taxon>
        <taxon>Mytiloidea</taxon>
        <taxon>Mytilidae</taxon>
        <taxon>Mytilinae</taxon>
        <taxon>Mytilus</taxon>
    </lineage>
</organism>
<keyword evidence="2" id="KW-1015">Disulfide bond</keyword>
<proteinExistence type="predicted"/>
<protein>
    <recommendedName>
        <fullName evidence="8">NCAM</fullName>
    </recommendedName>
</protein>
<feature type="domain" description="Ig-like" evidence="4">
    <location>
        <begin position="110"/>
        <end position="190"/>
    </location>
</feature>
<dbReference type="SMART" id="SM00408">
    <property type="entry name" value="IGc2"/>
    <property type="match status" value="2"/>
</dbReference>
<dbReference type="InterPro" id="IPR036116">
    <property type="entry name" value="FN3_sf"/>
</dbReference>
<dbReference type="Pfam" id="PF00041">
    <property type="entry name" value="fn3"/>
    <property type="match status" value="1"/>
</dbReference>
<dbReference type="CDD" id="cd00063">
    <property type="entry name" value="FN3"/>
    <property type="match status" value="1"/>
</dbReference>
<dbReference type="InterPro" id="IPR013783">
    <property type="entry name" value="Ig-like_fold"/>
</dbReference>